<dbReference type="EC" id="5.99.1.4" evidence="1"/>
<organism evidence="4 5">
    <name type="scientific">Pyxidicoccus fallax</name>
    <dbReference type="NCBI Taxonomy" id="394095"/>
    <lineage>
        <taxon>Bacteria</taxon>
        <taxon>Pseudomonadati</taxon>
        <taxon>Myxococcota</taxon>
        <taxon>Myxococcia</taxon>
        <taxon>Myxococcales</taxon>
        <taxon>Cystobacterineae</taxon>
        <taxon>Myxococcaceae</taxon>
        <taxon>Pyxidicoccus</taxon>
    </lineage>
</organism>
<dbReference type="GO" id="GO:0018845">
    <property type="term" value="F:2-hydroxychromene-2-carboxylate isomerase activity"/>
    <property type="evidence" value="ECO:0007669"/>
    <property type="project" value="UniProtKB-UniRule"/>
</dbReference>
<dbReference type="EMBL" id="JABBJJ010000293">
    <property type="protein sequence ID" value="NMO21075.1"/>
    <property type="molecule type" value="Genomic_DNA"/>
</dbReference>
<evidence type="ECO:0000313" key="5">
    <source>
        <dbReference type="Proteomes" id="UP000518300"/>
    </source>
</evidence>
<keyword evidence="1 4" id="KW-0413">Isomerase</keyword>
<protein>
    <recommendedName>
        <fullName evidence="1">2-hydroxychromene-2-carboxylate isomerase</fullName>
        <ecNumber evidence="1">5.99.1.4</ecNumber>
    </recommendedName>
</protein>
<dbReference type="RefSeq" id="WP_169350273.1">
    <property type="nucleotide sequence ID" value="NZ_JABBJJ010000293.1"/>
</dbReference>
<gene>
    <name evidence="4" type="ORF">HG543_40435</name>
</gene>
<keyword evidence="5" id="KW-1185">Reference proteome</keyword>
<dbReference type="Proteomes" id="UP000518300">
    <property type="component" value="Unassembled WGS sequence"/>
</dbReference>
<dbReference type="InterPro" id="IPR014440">
    <property type="entry name" value="HCCAis_GSTk"/>
</dbReference>
<dbReference type="PIRSF" id="PIRSF006386">
    <property type="entry name" value="HCCAis_GSTk"/>
    <property type="match status" value="1"/>
</dbReference>
<dbReference type="SUPFAM" id="SSF52833">
    <property type="entry name" value="Thioredoxin-like"/>
    <property type="match status" value="1"/>
</dbReference>
<proteinExistence type="inferred from homology"/>
<dbReference type="PANTHER" id="PTHR42943">
    <property type="entry name" value="GLUTATHIONE S-TRANSFERASE KAPPA"/>
    <property type="match status" value="1"/>
</dbReference>
<evidence type="ECO:0000259" key="3">
    <source>
        <dbReference type="Pfam" id="PF01323"/>
    </source>
</evidence>
<comment type="catalytic activity">
    <reaction evidence="1">
        <text>2-hydroxychromene-2-carboxylate = (3E)-4-(2-hydroxyphenyl)-2-oxobut-3-enoate</text>
        <dbReference type="Rhea" id="RHEA:27401"/>
        <dbReference type="ChEBI" id="CHEBI:59350"/>
        <dbReference type="ChEBI" id="CHEBI:59353"/>
        <dbReference type="EC" id="5.99.1.4"/>
    </reaction>
</comment>
<name>A0A848LT11_9BACT</name>
<dbReference type="AlphaFoldDB" id="A0A848LT11"/>
<dbReference type="Pfam" id="PF01323">
    <property type="entry name" value="DSBA"/>
    <property type="match status" value="1"/>
</dbReference>
<reference evidence="4 5" key="1">
    <citation type="submission" date="2020-04" db="EMBL/GenBank/DDBJ databases">
        <title>Draft genome of Pyxidicoccus fallax type strain.</title>
        <authorList>
            <person name="Whitworth D.E."/>
        </authorList>
    </citation>
    <scope>NUCLEOTIDE SEQUENCE [LARGE SCALE GENOMIC DNA]</scope>
    <source>
        <strain evidence="4 5">DSM 14698</strain>
    </source>
</reference>
<accession>A0A848LT11</accession>
<dbReference type="GO" id="GO:1901170">
    <property type="term" value="P:naphthalene catabolic process"/>
    <property type="evidence" value="ECO:0007669"/>
    <property type="project" value="InterPro"/>
</dbReference>
<dbReference type="InterPro" id="IPR036249">
    <property type="entry name" value="Thioredoxin-like_sf"/>
</dbReference>
<evidence type="ECO:0000256" key="1">
    <source>
        <dbReference type="PIRNR" id="PIRNR006386"/>
    </source>
</evidence>
<dbReference type="InterPro" id="IPR044087">
    <property type="entry name" value="NahD-like"/>
</dbReference>
<dbReference type="Gene3D" id="3.40.30.10">
    <property type="entry name" value="Glutaredoxin"/>
    <property type="match status" value="1"/>
</dbReference>
<dbReference type="PANTHER" id="PTHR42943:SF2">
    <property type="entry name" value="GLUTATHIONE S-TRANSFERASE KAPPA 1"/>
    <property type="match status" value="1"/>
</dbReference>
<dbReference type="GO" id="GO:0004364">
    <property type="term" value="F:glutathione transferase activity"/>
    <property type="evidence" value="ECO:0007669"/>
    <property type="project" value="TreeGrafter"/>
</dbReference>
<feature type="domain" description="DSBA-like thioredoxin" evidence="3">
    <location>
        <begin position="5"/>
        <end position="189"/>
    </location>
</feature>
<dbReference type="InterPro" id="IPR051924">
    <property type="entry name" value="GST_Kappa/NadH"/>
</dbReference>
<dbReference type="InterPro" id="IPR001853">
    <property type="entry name" value="DSBA-like_thioredoxin_dom"/>
</dbReference>
<feature type="active site" description="Nucleophile" evidence="2">
    <location>
        <position position="13"/>
    </location>
</feature>
<dbReference type="GO" id="GO:0006749">
    <property type="term" value="P:glutathione metabolic process"/>
    <property type="evidence" value="ECO:0007669"/>
    <property type="project" value="TreeGrafter"/>
</dbReference>
<comment type="similarity">
    <text evidence="1">Belongs to the GST superfamily. NadH family.</text>
</comment>
<dbReference type="GO" id="GO:0004602">
    <property type="term" value="F:glutathione peroxidase activity"/>
    <property type="evidence" value="ECO:0007669"/>
    <property type="project" value="TreeGrafter"/>
</dbReference>
<dbReference type="CDD" id="cd03022">
    <property type="entry name" value="DsbA_HCCA_Iso"/>
    <property type="match status" value="1"/>
</dbReference>
<comment type="caution">
    <text evidence="4">The sequence shown here is derived from an EMBL/GenBank/DDBJ whole genome shotgun (WGS) entry which is preliminary data.</text>
</comment>
<evidence type="ECO:0000313" key="4">
    <source>
        <dbReference type="EMBL" id="NMO21075.1"/>
    </source>
</evidence>
<sequence length="202" mass="22401">MATSLEFWFDFASTYSHVGALRIEEECRAAGVLLVWKPFLLGPLFTAQQGIKDSPFNVQPVKGRYMWRDVERLCAKHDFPWRRPTVFPRNSILAARVACAGEGQPWLGDFIRGVFLANFAEDRDISDPSMLSKLLKGLGVDPEPVLERAVTAENKAKLRANTEQAEALGIFGAPNCVIGGELFFGQDRISDAIAWALADART</sequence>
<evidence type="ECO:0000256" key="2">
    <source>
        <dbReference type="PIRSR" id="PIRSR006386-1"/>
    </source>
</evidence>